<dbReference type="PANTHER" id="PTHR13774">
    <property type="entry name" value="PHENAZINE BIOSYNTHESIS PROTEIN"/>
    <property type="match status" value="1"/>
</dbReference>
<dbReference type="NCBIfam" id="TIGR00654">
    <property type="entry name" value="PhzF_family"/>
    <property type="match status" value="1"/>
</dbReference>
<dbReference type="AlphaFoldDB" id="A0A9P4NET1"/>
<dbReference type="SUPFAM" id="SSF54506">
    <property type="entry name" value="Diaminopimelate epimerase-like"/>
    <property type="match status" value="1"/>
</dbReference>
<dbReference type="Pfam" id="PF02567">
    <property type="entry name" value="PhzC-PhzF"/>
    <property type="match status" value="1"/>
</dbReference>
<feature type="active site" evidence="1">
    <location>
        <position position="50"/>
    </location>
</feature>
<reference evidence="2" key="1">
    <citation type="journal article" date="2020" name="Stud. Mycol.">
        <title>101 Dothideomycetes genomes: a test case for predicting lifestyles and emergence of pathogens.</title>
        <authorList>
            <person name="Haridas S."/>
            <person name="Albert R."/>
            <person name="Binder M."/>
            <person name="Bloem J."/>
            <person name="Labutti K."/>
            <person name="Salamov A."/>
            <person name="Andreopoulos B."/>
            <person name="Baker S."/>
            <person name="Barry K."/>
            <person name="Bills G."/>
            <person name="Bluhm B."/>
            <person name="Cannon C."/>
            <person name="Castanera R."/>
            <person name="Culley D."/>
            <person name="Daum C."/>
            <person name="Ezra D."/>
            <person name="Gonzalez J."/>
            <person name="Henrissat B."/>
            <person name="Kuo A."/>
            <person name="Liang C."/>
            <person name="Lipzen A."/>
            <person name="Lutzoni F."/>
            <person name="Magnuson J."/>
            <person name="Mondo S."/>
            <person name="Nolan M."/>
            <person name="Ohm R."/>
            <person name="Pangilinan J."/>
            <person name="Park H.-J."/>
            <person name="Ramirez L."/>
            <person name="Alfaro M."/>
            <person name="Sun H."/>
            <person name="Tritt A."/>
            <person name="Yoshinaga Y."/>
            <person name="Zwiers L.-H."/>
            <person name="Turgeon B."/>
            <person name="Goodwin S."/>
            <person name="Spatafora J."/>
            <person name="Crous P."/>
            <person name="Grigoriev I."/>
        </authorList>
    </citation>
    <scope>NUCLEOTIDE SEQUENCE</scope>
    <source>
        <strain evidence="2">CBS 130266</strain>
    </source>
</reference>
<dbReference type="PANTHER" id="PTHR13774:SF32">
    <property type="entry name" value="ANTISENSE-ENHANCING SEQUENCE 1"/>
    <property type="match status" value="1"/>
</dbReference>
<evidence type="ECO:0000313" key="3">
    <source>
        <dbReference type="Proteomes" id="UP000800235"/>
    </source>
</evidence>
<dbReference type="Proteomes" id="UP000800235">
    <property type="component" value="Unassembled WGS sequence"/>
</dbReference>
<dbReference type="InterPro" id="IPR003719">
    <property type="entry name" value="Phenazine_PhzF-like"/>
</dbReference>
<gene>
    <name evidence="2" type="ORF">EJ08DRAFT_666446</name>
</gene>
<name>A0A9P4NET1_9PEZI</name>
<comment type="caution">
    <text evidence="2">The sequence shown here is derived from an EMBL/GenBank/DDBJ whole genome shotgun (WGS) entry which is preliminary data.</text>
</comment>
<dbReference type="GO" id="GO:0005737">
    <property type="term" value="C:cytoplasm"/>
    <property type="evidence" value="ECO:0007669"/>
    <property type="project" value="TreeGrafter"/>
</dbReference>
<dbReference type="PIRSF" id="PIRSF016184">
    <property type="entry name" value="PhzC_PhzF"/>
    <property type="match status" value="1"/>
</dbReference>
<dbReference type="OrthoDB" id="412383at2759"/>
<evidence type="ECO:0000313" key="2">
    <source>
        <dbReference type="EMBL" id="KAF2417517.1"/>
    </source>
</evidence>
<evidence type="ECO:0000256" key="1">
    <source>
        <dbReference type="PIRSR" id="PIRSR016184-1"/>
    </source>
</evidence>
<keyword evidence="3" id="KW-1185">Reference proteome</keyword>
<dbReference type="Gene3D" id="3.10.310.10">
    <property type="entry name" value="Diaminopimelate Epimerase, Chain A, domain 1"/>
    <property type="match status" value="2"/>
</dbReference>
<organism evidence="2 3">
    <name type="scientific">Tothia fuscella</name>
    <dbReference type="NCBI Taxonomy" id="1048955"/>
    <lineage>
        <taxon>Eukaryota</taxon>
        <taxon>Fungi</taxon>
        <taxon>Dikarya</taxon>
        <taxon>Ascomycota</taxon>
        <taxon>Pezizomycotina</taxon>
        <taxon>Dothideomycetes</taxon>
        <taxon>Pleosporomycetidae</taxon>
        <taxon>Venturiales</taxon>
        <taxon>Cylindrosympodiaceae</taxon>
        <taxon>Tothia</taxon>
    </lineage>
</organism>
<proteinExistence type="predicted"/>
<accession>A0A9P4NET1</accession>
<sequence length="306" mass="33507">MEKSGIDYATLDVFTKEKFTGNQLAVVHIPETGLSQELKQAIAAEFDYSETTFVEKAKGEEGNVWNLNIFITTAELPFAGHPVIGTACYVLSALENENQEIVKGAFLTKAGRVELEYDPAKGTAQAAIPHNIHIHEAPYLKNDLKRLQPSVGRLPEASPVVSIVKGMTFVLVELDSLDSLQFVNTTPYHVNTPFDEGWGDSFAACYLYYKLPSSDSNSRNVRLRTRMIESGLEDAATGSAACTLSSYLSMVEGKAGETVKYEITQGVEMGRRSQIFVDIKLDGKNKVETVHLSGGAVQVMEGKLFV</sequence>
<dbReference type="GO" id="GO:0016853">
    <property type="term" value="F:isomerase activity"/>
    <property type="evidence" value="ECO:0007669"/>
    <property type="project" value="TreeGrafter"/>
</dbReference>
<dbReference type="EMBL" id="MU007138">
    <property type="protein sequence ID" value="KAF2417517.1"/>
    <property type="molecule type" value="Genomic_DNA"/>
</dbReference>
<protein>
    <submittedName>
        <fullName evidence="2">Diaminopimelate epimerase-like protein</fullName>
    </submittedName>
</protein>